<evidence type="ECO:0000313" key="3">
    <source>
        <dbReference type="Proteomes" id="UP001255917"/>
    </source>
</evidence>
<comment type="caution">
    <text evidence="2">The sequence shown here is derived from an EMBL/GenBank/DDBJ whole genome shotgun (WGS) entry which is preliminary data.</text>
</comment>
<dbReference type="InterPro" id="IPR035897">
    <property type="entry name" value="Toll_tir_struct_dom_sf"/>
</dbReference>
<organism evidence="2 3">
    <name type="scientific">Halomonas saccharevitans</name>
    <dbReference type="NCBI Taxonomy" id="416872"/>
    <lineage>
        <taxon>Bacteria</taxon>
        <taxon>Pseudomonadati</taxon>
        <taxon>Pseudomonadota</taxon>
        <taxon>Gammaproteobacteria</taxon>
        <taxon>Oceanospirillales</taxon>
        <taxon>Halomonadaceae</taxon>
        <taxon>Halomonas</taxon>
    </lineage>
</organism>
<accession>A0ABU3NCI9</accession>
<dbReference type="RefSeq" id="WP_315585722.1">
    <property type="nucleotide sequence ID" value="NZ_JAVXUR010000001.1"/>
</dbReference>
<dbReference type="Proteomes" id="UP001255917">
    <property type="component" value="Unassembled WGS sequence"/>
</dbReference>
<dbReference type="SUPFAM" id="SSF52200">
    <property type="entry name" value="Toll/Interleukin receptor TIR domain"/>
    <property type="match status" value="1"/>
</dbReference>
<proteinExistence type="predicted"/>
<evidence type="ECO:0000313" key="2">
    <source>
        <dbReference type="EMBL" id="MDT8878898.1"/>
    </source>
</evidence>
<dbReference type="InterPro" id="IPR000157">
    <property type="entry name" value="TIR_dom"/>
</dbReference>
<keyword evidence="3" id="KW-1185">Reference proteome</keyword>
<dbReference type="EMBL" id="JAVXUR010000001">
    <property type="protein sequence ID" value="MDT8878898.1"/>
    <property type="molecule type" value="Genomic_DNA"/>
</dbReference>
<feature type="domain" description="TIR" evidence="1">
    <location>
        <begin position="49"/>
        <end position="163"/>
    </location>
</feature>
<protein>
    <submittedName>
        <fullName evidence="2">Toll/interleukin-1 receptor domain-containing protein</fullName>
    </submittedName>
</protein>
<gene>
    <name evidence="2" type="ORF">RSO68_05400</name>
</gene>
<dbReference type="Pfam" id="PF13676">
    <property type="entry name" value="TIR_2"/>
    <property type="match status" value="1"/>
</dbReference>
<dbReference type="Gene3D" id="3.40.50.10140">
    <property type="entry name" value="Toll/interleukin-1 receptor homology (TIR) domain"/>
    <property type="match status" value="1"/>
</dbReference>
<sequence length="188" mass="21814">MSVLRRSDIIRRYNKNQSINLGESVEKRYARRMVNESLESLASDELFDIFLSHSYEDARVVKQIKDMLSDKGYSVYVDWIEDDHLDRGEVTEETAEVLKSRMDRCGSLIYLASQSAESSVWMPWELGYMDAKTGRVAVAPVLNDDENFEGREYLGLYPYLDLTVDDFYVHRSESDFAGLDRWMHGAKI</sequence>
<evidence type="ECO:0000259" key="1">
    <source>
        <dbReference type="Pfam" id="PF13676"/>
    </source>
</evidence>
<name>A0ABU3NCI9_9GAMM</name>
<keyword evidence="2" id="KW-0675">Receptor</keyword>
<reference evidence="3" key="1">
    <citation type="submission" date="2023-07" db="EMBL/GenBank/DDBJ databases">
        <title>Substrates and metabolic shifts associated with increased methane emissions in unrestored hypersaline salterns.</title>
        <authorList>
            <person name="Bueno De Mesquita C.P."/>
            <person name="Tringe S.G."/>
        </authorList>
    </citation>
    <scope>NUCLEOTIDE SEQUENCE [LARGE SCALE GENOMIC DNA]</scope>
    <source>
        <strain evidence="3">I4</strain>
    </source>
</reference>